<evidence type="ECO:0000256" key="1">
    <source>
        <dbReference type="SAM" id="SignalP"/>
    </source>
</evidence>
<feature type="signal peptide" evidence="1">
    <location>
        <begin position="1"/>
        <end position="20"/>
    </location>
</feature>
<dbReference type="EMBL" id="MU864962">
    <property type="protein sequence ID" value="KAK4463218.1"/>
    <property type="molecule type" value="Genomic_DNA"/>
</dbReference>
<dbReference type="AlphaFoldDB" id="A0AAV9HQP1"/>
<comment type="caution">
    <text evidence="2">The sequence shown here is derived from an EMBL/GenBank/DDBJ whole genome shotgun (WGS) entry which is preliminary data.</text>
</comment>
<accession>A0AAV9HQP1</accession>
<sequence length="148" mass="15697">MQLSNIFATVAVGLLSGVSASPIDTTAIAPRAPSCVSEVFRAALFTQWTTECNVGSGHTLGMTYNAGPVVGVCQPLQDDTHAIEVTEIADGCRVTLYTNPVCSNYPDESRTYIEKVGCLWAGGPLYRSCKVTCNDTGLDSLGRTLKSE</sequence>
<keyword evidence="1" id="KW-0732">Signal</keyword>
<evidence type="ECO:0000313" key="2">
    <source>
        <dbReference type="EMBL" id="KAK4463218.1"/>
    </source>
</evidence>
<reference evidence="2" key="1">
    <citation type="journal article" date="2023" name="Mol. Phylogenet. Evol.">
        <title>Genome-scale phylogeny and comparative genomics of the fungal order Sordariales.</title>
        <authorList>
            <person name="Hensen N."/>
            <person name="Bonometti L."/>
            <person name="Westerberg I."/>
            <person name="Brannstrom I.O."/>
            <person name="Guillou S."/>
            <person name="Cros-Aarteil S."/>
            <person name="Calhoun S."/>
            <person name="Haridas S."/>
            <person name="Kuo A."/>
            <person name="Mondo S."/>
            <person name="Pangilinan J."/>
            <person name="Riley R."/>
            <person name="LaButti K."/>
            <person name="Andreopoulos B."/>
            <person name="Lipzen A."/>
            <person name="Chen C."/>
            <person name="Yan M."/>
            <person name="Daum C."/>
            <person name="Ng V."/>
            <person name="Clum A."/>
            <person name="Steindorff A."/>
            <person name="Ohm R.A."/>
            <person name="Martin F."/>
            <person name="Silar P."/>
            <person name="Natvig D.O."/>
            <person name="Lalanne C."/>
            <person name="Gautier V."/>
            <person name="Ament-Velasquez S.L."/>
            <person name="Kruys A."/>
            <person name="Hutchinson M.I."/>
            <person name="Powell A.J."/>
            <person name="Barry K."/>
            <person name="Miller A.N."/>
            <person name="Grigoriev I.V."/>
            <person name="Debuchy R."/>
            <person name="Gladieux P."/>
            <person name="Hiltunen Thoren M."/>
            <person name="Johannesson H."/>
        </authorList>
    </citation>
    <scope>NUCLEOTIDE SEQUENCE</scope>
    <source>
        <strain evidence="2">PSN324</strain>
    </source>
</reference>
<dbReference type="Proteomes" id="UP001321749">
    <property type="component" value="Unassembled WGS sequence"/>
</dbReference>
<protein>
    <submittedName>
        <fullName evidence="2">Uncharacterized protein</fullName>
    </submittedName>
</protein>
<organism evidence="2 3">
    <name type="scientific">Cladorrhinum samala</name>
    <dbReference type="NCBI Taxonomy" id="585594"/>
    <lineage>
        <taxon>Eukaryota</taxon>
        <taxon>Fungi</taxon>
        <taxon>Dikarya</taxon>
        <taxon>Ascomycota</taxon>
        <taxon>Pezizomycotina</taxon>
        <taxon>Sordariomycetes</taxon>
        <taxon>Sordariomycetidae</taxon>
        <taxon>Sordariales</taxon>
        <taxon>Podosporaceae</taxon>
        <taxon>Cladorrhinum</taxon>
    </lineage>
</organism>
<proteinExistence type="predicted"/>
<feature type="chain" id="PRO_5043496894" evidence="1">
    <location>
        <begin position="21"/>
        <end position="148"/>
    </location>
</feature>
<gene>
    <name evidence="2" type="ORF">QBC42DRAFT_324937</name>
</gene>
<reference evidence="2" key="2">
    <citation type="submission" date="2023-06" db="EMBL/GenBank/DDBJ databases">
        <authorList>
            <consortium name="Lawrence Berkeley National Laboratory"/>
            <person name="Mondo S.J."/>
            <person name="Hensen N."/>
            <person name="Bonometti L."/>
            <person name="Westerberg I."/>
            <person name="Brannstrom I.O."/>
            <person name="Guillou S."/>
            <person name="Cros-Aarteil S."/>
            <person name="Calhoun S."/>
            <person name="Haridas S."/>
            <person name="Kuo A."/>
            <person name="Pangilinan J."/>
            <person name="Riley R."/>
            <person name="Labutti K."/>
            <person name="Andreopoulos B."/>
            <person name="Lipzen A."/>
            <person name="Chen C."/>
            <person name="Yanf M."/>
            <person name="Daum C."/>
            <person name="Ng V."/>
            <person name="Clum A."/>
            <person name="Steindorff A."/>
            <person name="Ohm R."/>
            <person name="Martin F."/>
            <person name="Silar P."/>
            <person name="Natvig D."/>
            <person name="Lalanne C."/>
            <person name="Gautier V."/>
            <person name="Ament-Velasquez S.L."/>
            <person name="Kruys A."/>
            <person name="Hutchinson M.I."/>
            <person name="Powell A.J."/>
            <person name="Barry K."/>
            <person name="Miller A.N."/>
            <person name="Grigoriev I.V."/>
            <person name="Debuchy R."/>
            <person name="Gladieux P."/>
            <person name="Thoren M.H."/>
            <person name="Johannesson H."/>
        </authorList>
    </citation>
    <scope>NUCLEOTIDE SEQUENCE</scope>
    <source>
        <strain evidence="2">PSN324</strain>
    </source>
</reference>
<keyword evidence="3" id="KW-1185">Reference proteome</keyword>
<evidence type="ECO:0000313" key="3">
    <source>
        <dbReference type="Proteomes" id="UP001321749"/>
    </source>
</evidence>
<name>A0AAV9HQP1_9PEZI</name>